<feature type="compositionally biased region" description="Basic and acidic residues" evidence="1">
    <location>
        <begin position="82"/>
        <end position="91"/>
    </location>
</feature>
<dbReference type="EMBL" id="CAWYQH010000097">
    <property type="protein sequence ID" value="CAK8683571.1"/>
    <property type="molecule type" value="Genomic_DNA"/>
</dbReference>
<evidence type="ECO:0000256" key="1">
    <source>
        <dbReference type="SAM" id="MobiDB-lite"/>
    </source>
</evidence>
<protein>
    <submittedName>
        <fullName evidence="2">Uncharacterized protein</fullName>
    </submittedName>
</protein>
<feature type="region of interest" description="Disordered" evidence="1">
    <location>
        <begin position="69"/>
        <end position="97"/>
    </location>
</feature>
<evidence type="ECO:0000313" key="2">
    <source>
        <dbReference type="EMBL" id="CAK8683571.1"/>
    </source>
</evidence>
<keyword evidence="3" id="KW-1185">Reference proteome</keyword>
<proteinExistence type="predicted"/>
<organism evidence="2 3">
    <name type="scientific">Clavelina lepadiformis</name>
    <name type="common">Light-bulb sea squirt</name>
    <name type="synonym">Ascidia lepadiformis</name>
    <dbReference type="NCBI Taxonomy" id="159417"/>
    <lineage>
        <taxon>Eukaryota</taxon>
        <taxon>Metazoa</taxon>
        <taxon>Chordata</taxon>
        <taxon>Tunicata</taxon>
        <taxon>Ascidiacea</taxon>
        <taxon>Aplousobranchia</taxon>
        <taxon>Clavelinidae</taxon>
        <taxon>Clavelina</taxon>
    </lineage>
</organism>
<gene>
    <name evidence="2" type="ORF">CVLEPA_LOCUS14632</name>
</gene>
<reference evidence="2 3" key="1">
    <citation type="submission" date="2024-02" db="EMBL/GenBank/DDBJ databases">
        <authorList>
            <person name="Daric V."/>
            <person name="Darras S."/>
        </authorList>
    </citation>
    <scope>NUCLEOTIDE SEQUENCE [LARGE SCALE GENOMIC DNA]</scope>
</reference>
<evidence type="ECO:0000313" key="3">
    <source>
        <dbReference type="Proteomes" id="UP001642483"/>
    </source>
</evidence>
<dbReference type="Proteomes" id="UP001642483">
    <property type="component" value="Unassembled WGS sequence"/>
</dbReference>
<accession>A0ABP0FVC5</accession>
<sequence>MQLDGELYVSHGFLCPGFPVVPNMDYKGYHRYLDEMLPPESPILYGLHPNAEDGILTVISDNLFKTVLEMQPTKGGQSGDRATMEGDHGGDGEDDSG</sequence>
<name>A0ABP0FVC5_CLALP</name>
<comment type="caution">
    <text evidence="2">The sequence shown here is derived from an EMBL/GenBank/DDBJ whole genome shotgun (WGS) entry which is preliminary data.</text>
</comment>